<dbReference type="EMBL" id="KV429043">
    <property type="protein sequence ID" value="KZT71858.1"/>
    <property type="molecule type" value="Genomic_DNA"/>
</dbReference>
<evidence type="ECO:0000313" key="7">
    <source>
        <dbReference type="Proteomes" id="UP000076727"/>
    </source>
</evidence>
<reference evidence="6 7" key="1">
    <citation type="journal article" date="2016" name="Mol. Biol. Evol.">
        <title>Comparative Genomics of Early-Diverging Mushroom-Forming Fungi Provides Insights into the Origins of Lignocellulose Decay Capabilities.</title>
        <authorList>
            <person name="Nagy L.G."/>
            <person name="Riley R."/>
            <person name="Tritt A."/>
            <person name="Adam C."/>
            <person name="Daum C."/>
            <person name="Floudas D."/>
            <person name="Sun H."/>
            <person name="Yadav J.S."/>
            <person name="Pangilinan J."/>
            <person name="Larsson K.H."/>
            <person name="Matsuura K."/>
            <person name="Barry K."/>
            <person name="Labutti K."/>
            <person name="Kuo R."/>
            <person name="Ohm R.A."/>
            <person name="Bhattacharya S.S."/>
            <person name="Shirouzu T."/>
            <person name="Yoshinaga Y."/>
            <person name="Martin F.M."/>
            <person name="Grigoriev I.V."/>
            <person name="Hibbett D.S."/>
        </authorList>
    </citation>
    <scope>NUCLEOTIDE SEQUENCE [LARGE SCALE GENOMIC DNA]</scope>
    <source>
        <strain evidence="6 7">L-15889</strain>
    </source>
</reference>
<accession>A0A165SE76</accession>
<dbReference type="GO" id="GO:0003676">
    <property type="term" value="F:nucleic acid binding"/>
    <property type="evidence" value="ECO:0007669"/>
    <property type="project" value="InterPro"/>
</dbReference>
<organism evidence="6 7">
    <name type="scientific">Daedalea quercina L-15889</name>
    <dbReference type="NCBI Taxonomy" id="1314783"/>
    <lineage>
        <taxon>Eukaryota</taxon>
        <taxon>Fungi</taxon>
        <taxon>Dikarya</taxon>
        <taxon>Basidiomycota</taxon>
        <taxon>Agaricomycotina</taxon>
        <taxon>Agaricomycetes</taxon>
        <taxon>Polyporales</taxon>
        <taxon>Fomitopsis</taxon>
    </lineage>
</organism>
<feature type="compositionally biased region" description="Basic and acidic residues" evidence="4">
    <location>
        <begin position="302"/>
        <end position="440"/>
    </location>
</feature>
<proteinExistence type="inferred from homology"/>
<name>A0A165SE76_9APHY</name>
<keyword evidence="7" id="KW-1185">Reference proteome</keyword>
<feature type="domain" description="G-patch" evidence="5">
    <location>
        <begin position="259"/>
        <end position="305"/>
    </location>
</feature>
<dbReference type="Proteomes" id="UP000076727">
    <property type="component" value="Unassembled WGS sequence"/>
</dbReference>
<feature type="region of interest" description="Disordered" evidence="4">
    <location>
        <begin position="132"/>
        <end position="236"/>
    </location>
</feature>
<dbReference type="OrthoDB" id="5577072at2759"/>
<dbReference type="PANTHER" id="PTHR15818">
    <property type="entry name" value="G PATCH AND KOW-CONTAINING"/>
    <property type="match status" value="1"/>
</dbReference>
<feature type="region of interest" description="Disordered" evidence="4">
    <location>
        <begin position="274"/>
        <end position="440"/>
    </location>
</feature>
<evidence type="ECO:0000256" key="4">
    <source>
        <dbReference type="SAM" id="MobiDB-lite"/>
    </source>
</evidence>
<dbReference type="PROSITE" id="PS50174">
    <property type="entry name" value="G_PATCH"/>
    <property type="match status" value="1"/>
</dbReference>
<keyword evidence="3" id="KW-0539">Nucleus</keyword>
<dbReference type="GO" id="GO:0000398">
    <property type="term" value="P:mRNA splicing, via spliceosome"/>
    <property type="evidence" value="ECO:0007669"/>
    <property type="project" value="InterPro"/>
</dbReference>
<feature type="compositionally biased region" description="Low complexity" evidence="4">
    <location>
        <begin position="41"/>
        <end position="51"/>
    </location>
</feature>
<dbReference type="InterPro" id="IPR000467">
    <property type="entry name" value="G_patch_dom"/>
</dbReference>
<feature type="compositionally biased region" description="Low complexity" evidence="4">
    <location>
        <begin position="204"/>
        <end position="213"/>
    </location>
</feature>
<evidence type="ECO:0000256" key="1">
    <source>
        <dbReference type="ARBA" id="ARBA00004123"/>
    </source>
</evidence>
<feature type="compositionally biased region" description="Acidic residues" evidence="4">
    <location>
        <begin position="71"/>
        <end position="81"/>
    </location>
</feature>
<dbReference type="STRING" id="1314783.A0A165SE76"/>
<evidence type="ECO:0000256" key="2">
    <source>
        <dbReference type="ARBA" id="ARBA00008576"/>
    </source>
</evidence>
<feature type="region of interest" description="Disordered" evidence="4">
    <location>
        <begin position="1"/>
        <end position="105"/>
    </location>
</feature>
<dbReference type="Pfam" id="PF12656">
    <property type="entry name" value="G-patch_2"/>
    <property type="match status" value="1"/>
</dbReference>
<comment type="subcellular location">
    <subcellularLocation>
        <location evidence="1">Nucleus</location>
    </subcellularLocation>
</comment>
<evidence type="ECO:0000313" key="6">
    <source>
        <dbReference type="EMBL" id="KZT71858.1"/>
    </source>
</evidence>
<feature type="compositionally biased region" description="Basic and acidic residues" evidence="4">
    <location>
        <begin position="60"/>
        <end position="70"/>
    </location>
</feature>
<protein>
    <recommendedName>
        <fullName evidence="5">G-patch domain-containing protein</fullName>
    </recommendedName>
</protein>
<evidence type="ECO:0000256" key="3">
    <source>
        <dbReference type="ARBA" id="ARBA00023242"/>
    </source>
</evidence>
<dbReference type="PANTHER" id="PTHR15818:SF2">
    <property type="entry name" value="G-PATCH DOMAIN AND KOW MOTIFS-CONTAINING PROTEIN"/>
    <property type="match status" value="1"/>
</dbReference>
<gene>
    <name evidence="6" type="ORF">DAEQUDRAFT_723466</name>
</gene>
<evidence type="ECO:0000259" key="5">
    <source>
        <dbReference type="PROSITE" id="PS50174"/>
    </source>
</evidence>
<dbReference type="AlphaFoldDB" id="A0A165SE76"/>
<sequence>MSMNKVSFTIRRPTPVSRGDSGTDSAPEANFKVPALPKHLAPSSNGNSPARSPAPSPRPHRPEYHARDRDSSDEEDEEAEELVTGFDQFGVQRLHEKPKAPEGPLVIPALKNKDWRELARKRKALYVPPQAAATGADGSVGGLGTRDTINSGPQLVGLQVGKRAKLEEEESVRSTPPADDGPTTGADRADGVKKEEETEDTRALRAILASASSGDDPDAPHIDAIPLAVPAPSEDDVYKQDVEELPESATLDDYERVPVSQFGAALLRGMGWKEGTAASRKNKGPVEPYLPQSRPALLGIGAKEKEVFDDGSKKKGKGKPERRYVPVVKRERAKEDEEGGQSERRRSPSPERRRDRDGDRRNRDHDKDNDRNRDKDGYGSDKGRRRDDRDHDYNRERERRRDRRDDESSSSRRDRDQRRDRSLDKYDSDKRRDRDRDRRY</sequence>
<feature type="compositionally biased region" description="Basic and acidic residues" evidence="4">
    <location>
        <begin position="187"/>
        <end position="203"/>
    </location>
</feature>
<dbReference type="InterPro" id="IPR045166">
    <property type="entry name" value="Spp2-like"/>
</dbReference>
<dbReference type="GO" id="GO:0005681">
    <property type="term" value="C:spliceosomal complex"/>
    <property type="evidence" value="ECO:0007669"/>
    <property type="project" value="TreeGrafter"/>
</dbReference>
<dbReference type="InterPro" id="IPR026822">
    <property type="entry name" value="Spp2/MOS2_G-patch"/>
</dbReference>
<comment type="similarity">
    <text evidence="2">Belongs to the SPP2 family.</text>
</comment>